<gene>
    <name evidence="2" type="ORF">AJ80_00395</name>
</gene>
<dbReference type="AlphaFoldDB" id="A0A2B7Z2K3"/>
<proteinExistence type="predicted"/>
<dbReference type="Pfam" id="PF20516">
    <property type="entry name" value="PDDEXK_12"/>
    <property type="match status" value="1"/>
</dbReference>
<feature type="domain" description="PD-(D/E)XK nuclease-like" evidence="1">
    <location>
        <begin position="172"/>
        <end position="297"/>
    </location>
</feature>
<comment type="caution">
    <text evidence="2">The sequence shown here is derived from an EMBL/GenBank/DDBJ whole genome shotgun (WGS) entry which is preliminary data.</text>
</comment>
<sequence>MSISFTLGKAFPQYPLNSTLSHATAFTASVRHEESRSRSRSPTKKIGDLRAAKPPIKVEMVKGAPQAVKVILNKFTDIGDGIGVLPYGLKAQLKAADREYRNLFFDDPTTPVTPHDVELLGKLQFLQDTASRCHELRKPEPLWGEEAFRPMLNLAIELENRGNLQKVQVENVVNQAGSSDYIKWLPQLAAVECKTTVPGTDGVVQLGIWMAALRKRLEGLMGPKEIQPEGRGAQLKPMPCLKAQGLDWKMYWCYIGDNGETMLYGPQHLGSTIDMKGMYQILKALQEIVKYGRDEYWPWFTDTVLGES</sequence>
<organism evidence="2 3">
    <name type="scientific">Polytolypa hystricis (strain UAMH7299)</name>
    <dbReference type="NCBI Taxonomy" id="1447883"/>
    <lineage>
        <taxon>Eukaryota</taxon>
        <taxon>Fungi</taxon>
        <taxon>Dikarya</taxon>
        <taxon>Ascomycota</taxon>
        <taxon>Pezizomycotina</taxon>
        <taxon>Eurotiomycetes</taxon>
        <taxon>Eurotiomycetidae</taxon>
        <taxon>Onygenales</taxon>
        <taxon>Onygenales incertae sedis</taxon>
        <taxon>Polytolypa</taxon>
    </lineage>
</organism>
<evidence type="ECO:0000313" key="2">
    <source>
        <dbReference type="EMBL" id="PGH27845.1"/>
    </source>
</evidence>
<dbReference type="EMBL" id="PDNA01000003">
    <property type="protein sequence ID" value="PGH27845.1"/>
    <property type="molecule type" value="Genomic_DNA"/>
</dbReference>
<dbReference type="Proteomes" id="UP000224634">
    <property type="component" value="Unassembled WGS sequence"/>
</dbReference>
<reference evidence="2 3" key="1">
    <citation type="submission" date="2017-10" db="EMBL/GenBank/DDBJ databases">
        <title>Comparative genomics in systemic dimorphic fungi from Ajellomycetaceae.</title>
        <authorList>
            <person name="Munoz J.F."/>
            <person name="Mcewen J.G."/>
            <person name="Clay O.K."/>
            <person name="Cuomo C.A."/>
        </authorList>
    </citation>
    <scope>NUCLEOTIDE SEQUENCE [LARGE SCALE GENOMIC DNA]</scope>
    <source>
        <strain evidence="2 3">UAMH7299</strain>
    </source>
</reference>
<dbReference type="STRING" id="1447883.A0A2B7Z2K3"/>
<evidence type="ECO:0000259" key="1">
    <source>
        <dbReference type="Pfam" id="PF20516"/>
    </source>
</evidence>
<dbReference type="InterPro" id="IPR046797">
    <property type="entry name" value="PDDEXK_12"/>
</dbReference>
<keyword evidence="3" id="KW-1185">Reference proteome</keyword>
<evidence type="ECO:0000313" key="3">
    <source>
        <dbReference type="Proteomes" id="UP000224634"/>
    </source>
</evidence>
<protein>
    <recommendedName>
        <fullName evidence="1">PD-(D/E)XK nuclease-like domain-containing protein</fullName>
    </recommendedName>
</protein>
<accession>A0A2B7Z2K3</accession>
<dbReference type="OrthoDB" id="4161186at2759"/>
<name>A0A2B7Z2K3_POLH7</name>